<evidence type="ECO:0000313" key="2">
    <source>
        <dbReference type="Proteomes" id="UP000275267"/>
    </source>
</evidence>
<dbReference type="Proteomes" id="UP000275267">
    <property type="component" value="Unassembled WGS sequence"/>
</dbReference>
<organism evidence="1 2">
    <name type="scientific">Panicum miliaceum</name>
    <name type="common">Proso millet</name>
    <name type="synonym">Broomcorn millet</name>
    <dbReference type="NCBI Taxonomy" id="4540"/>
    <lineage>
        <taxon>Eukaryota</taxon>
        <taxon>Viridiplantae</taxon>
        <taxon>Streptophyta</taxon>
        <taxon>Embryophyta</taxon>
        <taxon>Tracheophyta</taxon>
        <taxon>Spermatophyta</taxon>
        <taxon>Magnoliopsida</taxon>
        <taxon>Liliopsida</taxon>
        <taxon>Poales</taxon>
        <taxon>Poaceae</taxon>
        <taxon>PACMAD clade</taxon>
        <taxon>Panicoideae</taxon>
        <taxon>Panicodae</taxon>
        <taxon>Paniceae</taxon>
        <taxon>Panicinae</taxon>
        <taxon>Panicum</taxon>
        <taxon>Panicum sect. Panicum</taxon>
    </lineage>
</organism>
<dbReference type="AlphaFoldDB" id="A0A3L6SRQ9"/>
<dbReference type="Gene3D" id="3.30.310.80">
    <property type="entry name" value="Kinase associated domain 1, KA1"/>
    <property type="match status" value="1"/>
</dbReference>
<dbReference type="GO" id="GO:0016301">
    <property type="term" value="F:kinase activity"/>
    <property type="evidence" value="ECO:0007669"/>
    <property type="project" value="UniProtKB-KW"/>
</dbReference>
<proteinExistence type="predicted"/>
<accession>A0A3L6SRQ9</accession>
<sequence length="109" mass="11725">MQFATRESASCVISWLEEVAARSGDRMRVTKSGALGVRFEGVERGGPKGRLAVAADIFSVAPSVLVVDIKKDGRDTLKYRSFYRDELQPALTDIVWAADPAPAAAATIV</sequence>
<keyword evidence="1" id="KW-0418">Kinase</keyword>
<dbReference type="STRING" id="4540.A0A3L6SRQ9"/>
<keyword evidence="2" id="KW-1185">Reference proteome</keyword>
<comment type="caution">
    <text evidence="1">The sequence shown here is derived from an EMBL/GenBank/DDBJ whole genome shotgun (WGS) entry which is preliminary data.</text>
</comment>
<evidence type="ECO:0000313" key="1">
    <source>
        <dbReference type="EMBL" id="RLN24760.1"/>
    </source>
</evidence>
<dbReference type="EMBL" id="PQIB02000004">
    <property type="protein sequence ID" value="RLN24760.1"/>
    <property type="molecule type" value="Genomic_DNA"/>
</dbReference>
<keyword evidence="1" id="KW-0808">Transferase</keyword>
<reference evidence="2" key="1">
    <citation type="journal article" date="2019" name="Nat. Commun.">
        <title>The genome of broomcorn millet.</title>
        <authorList>
            <person name="Zou C."/>
            <person name="Miki D."/>
            <person name="Li D."/>
            <person name="Tang Q."/>
            <person name="Xiao L."/>
            <person name="Rajput S."/>
            <person name="Deng P."/>
            <person name="Jia W."/>
            <person name="Huang R."/>
            <person name="Zhang M."/>
            <person name="Sun Y."/>
            <person name="Hu J."/>
            <person name="Fu X."/>
            <person name="Schnable P.S."/>
            <person name="Li F."/>
            <person name="Zhang H."/>
            <person name="Feng B."/>
            <person name="Zhu X."/>
            <person name="Liu R."/>
            <person name="Schnable J.C."/>
            <person name="Zhu J.-K."/>
            <person name="Zhang H."/>
        </authorList>
    </citation>
    <scope>NUCLEOTIDE SEQUENCE [LARGE SCALE GENOMIC DNA]</scope>
</reference>
<gene>
    <name evidence="1" type="ORF">C2845_PM07G26370</name>
</gene>
<protein>
    <submittedName>
        <fullName evidence="1">CBL-interacting protein kinase 22</fullName>
    </submittedName>
</protein>
<name>A0A3L6SRQ9_PANMI</name>
<dbReference type="OrthoDB" id="1927112at2759"/>